<comment type="similarity">
    <text evidence="7 10">Belongs to the fluoride channel Fluc/FEX (TC 1.A.43) family.</text>
</comment>
<evidence type="ECO:0000313" key="11">
    <source>
        <dbReference type="EMBL" id="AKV60000.1"/>
    </source>
</evidence>
<dbReference type="InterPro" id="IPR003691">
    <property type="entry name" value="FluC"/>
</dbReference>
<dbReference type="PATRIC" id="fig|156976.3.peg.2073"/>
<name>A0A0K1REZ0_9CORY</name>
<evidence type="ECO:0000256" key="9">
    <source>
        <dbReference type="ARBA" id="ARBA00049940"/>
    </source>
</evidence>
<reference evidence="11 12" key="1">
    <citation type="submission" date="2015-08" db="EMBL/GenBank/DDBJ databases">
        <authorList>
            <person name="Babu N.S."/>
            <person name="Beckwith C.J."/>
            <person name="Beseler K.G."/>
            <person name="Brison A."/>
            <person name="Carone J.V."/>
            <person name="Caskin T.P."/>
            <person name="Diamond M."/>
            <person name="Durham M.E."/>
            <person name="Foxe J.M."/>
            <person name="Go M."/>
            <person name="Henderson B.A."/>
            <person name="Jones I.B."/>
            <person name="McGettigan J.A."/>
            <person name="Micheletti S.J."/>
            <person name="Nasrallah M.E."/>
            <person name="Ortiz D."/>
            <person name="Piller C.R."/>
            <person name="Privatt S.R."/>
            <person name="Schneider S.L."/>
            <person name="Sharp S."/>
            <person name="Smith T.C."/>
            <person name="Stanton J.D."/>
            <person name="Ullery H.E."/>
            <person name="Wilson R.J."/>
            <person name="Serrano M.G."/>
            <person name="Buck G."/>
            <person name="Lee V."/>
            <person name="Wang Y."/>
            <person name="Carvalho R."/>
            <person name="Voegtly L."/>
            <person name="Shi R."/>
            <person name="Duckworth R."/>
            <person name="Johnson A."/>
            <person name="Loviza R."/>
            <person name="Walstead R."/>
            <person name="Shah Z."/>
            <person name="Kiflezghi M."/>
            <person name="Wade K."/>
            <person name="Ball S.L."/>
            <person name="Bradley K.W."/>
            <person name="Asai D.J."/>
            <person name="Bowman C.A."/>
            <person name="Russell D.A."/>
            <person name="Pope W.H."/>
            <person name="Jacobs-Sera D."/>
            <person name="Hendrix R.W."/>
            <person name="Hatfull G.F."/>
        </authorList>
    </citation>
    <scope>NUCLEOTIDE SEQUENCE [LARGE SCALE GENOMIC DNA]</scope>
    <source>
        <strain evidence="11 12">PUDD_83A45</strain>
    </source>
</reference>
<dbReference type="Pfam" id="PF02537">
    <property type="entry name" value="CRCB"/>
    <property type="match status" value="1"/>
</dbReference>
<keyword evidence="5 10" id="KW-0472">Membrane</keyword>
<keyword evidence="3 10" id="KW-0812">Transmembrane</keyword>
<feature type="transmembrane region" description="Helical" evidence="10">
    <location>
        <begin position="77"/>
        <end position="97"/>
    </location>
</feature>
<comment type="subcellular location">
    <subcellularLocation>
        <location evidence="1">Cell membrane</location>
        <topology evidence="1">Multi-pass membrane protein</topology>
    </subcellularLocation>
</comment>
<evidence type="ECO:0000256" key="2">
    <source>
        <dbReference type="ARBA" id="ARBA00022475"/>
    </source>
</evidence>
<evidence type="ECO:0000256" key="6">
    <source>
        <dbReference type="ARBA" id="ARBA00023303"/>
    </source>
</evidence>
<comment type="caution">
    <text evidence="10">Lacks conserved residue(s) required for the propagation of feature annotation.</text>
</comment>
<evidence type="ECO:0000313" key="12">
    <source>
        <dbReference type="Proteomes" id="UP000060016"/>
    </source>
</evidence>
<dbReference type="GO" id="GO:0034220">
    <property type="term" value="P:monoatomic ion transmembrane transport"/>
    <property type="evidence" value="ECO:0007669"/>
    <property type="project" value="UniProtKB-KW"/>
</dbReference>
<evidence type="ECO:0000256" key="5">
    <source>
        <dbReference type="ARBA" id="ARBA00023136"/>
    </source>
</evidence>
<evidence type="ECO:0000256" key="4">
    <source>
        <dbReference type="ARBA" id="ARBA00022989"/>
    </source>
</evidence>
<keyword evidence="2" id="KW-1003">Cell membrane</keyword>
<dbReference type="AlphaFoldDB" id="A0A0K1REZ0"/>
<protein>
    <recommendedName>
        <fullName evidence="10">Fluoride-specific ion channel</fullName>
    </recommendedName>
</protein>
<dbReference type="GO" id="GO:0005886">
    <property type="term" value="C:plasma membrane"/>
    <property type="evidence" value="ECO:0007669"/>
    <property type="project" value="UniProtKB-SubCell"/>
</dbReference>
<gene>
    <name evidence="11" type="ORF">AK829_10290</name>
</gene>
<keyword evidence="4 10" id="KW-1133">Transmembrane helix</keyword>
<keyword evidence="6" id="KW-0407">Ion channel</keyword>
<dbReference type="EMBL" id="CP012342">
    <property type="protein sequence ID" value="AKV60000.1"/>
    <property type="molecule type" value="Genomic_DNA"/>
</dbReference>
<organism evidence="11 12">
    <name type="scientific">Corynebacterium riegelii</name>
    <dbReference type="NCBI Taxonomy" id="156976"/>
    <lineage>
        <taxon>Bacteria</taxon>
        <taxon>Bacillati</taxon>
        <taxon>Actinomycetota</taxon>
        <taxon>Actinomycetes</taxon>
        <taxon>Mycobacteriales</taxon>
        <taxon>Corynebacteriaceae</taxon>
        <taxon>Corynebacterium</taxon>
    </lineage>
</organism>
<comment type="catalytic activity">
    <reaction evidence="8">
        <text>fluoride(in) = fluoride(out)</text>
        <dbReference type="Rhea" id="RHEA:76159"/>
        <dbReference type="ChEBI" id="CHEBI:17051"/>
    </reaction>
    <physiologicalReaction direction="left-to-right" evidence="8">
        <dbReference type="Rhea" id="RHEA:76160"/>
    </physiologicalReaction>
</comment>
<sequence>MIVALGSGLGALARFLLLFWLNPTTPEMLAMSVTFAVNLAACFAMGYFNPGPFWGVGFLGGFSTLSAVALASAHSSAAWALFIIALCLSTATLAFLAGSSTRTHAHV</sequence>
<evidence type="ECO:0000256" key="7">
    <source>
        <dbReference type="ARBA" id="ARBA00035120"/>
    </source>
</evidence>
<evidence type="ECO:0000256" key="8">
    <source>
        <dbReference type="ARBA" id="ARBA00035585"/>
    </source>
</evidence>
<dbReference type="Proteomes" id="UP000060016">
    <property type="component" value="Chromosome"/>
</dbReference>
<proteinExistence type="inferred from homology"/>
<keyword evidence="12" id="KW-1185">Reference proteome</keyword>
<evidence type="ECO:0000256" key="3">
    <source>
        <dbReference type="ARBA" id="ARBA00022692"/>
    </source>
</evidence>
<feature type="transmembrane region" description="Helical" evidence="10">
    <location>
        <begin position="29"/>
        <end position="48"/>
    </location>
</feature>
<dbReference type="KEGG" id="crie:AK829_10290"/>
<accession>A0A0K1REZ0</accession>
<keyword evidence="6" id="KW-0813">Transport</keyword>
<evidence type="ECO:0000256" key="1">
    <source>
        <dbReference type="ARBA" id="ARBA00004651"/>
    </source>
</evidence>
<evidence type="ECO:0000256" key="10">
    <source>
        <dbReference type="RuleBase" id="RU004340"/>
    </source>
</evidence>
<keyword evidence="6" id="KW-0406">Ion transport</keyword>
<comment type="function">
    <text evidence="9">Fluoride-specific ion channel. Important for reducing fluoride concentration in the cell, thus reducing its toxicity.</text>
</comment>